<dbReference type="RefSeq" id="WP_182540426.1">
    <property type="nucleotide sequence ID" value="NZ_JACGXA010000001.1"/>
</dbReference>
<comment type="caution">
    <text evidence="2">The sequence shown here is derived from an EMBL/GenBank/DDBJ whole genome shotgun (WGS) entry which is preliminary data.</text>
</comment>
<feature type="signal peptide" evidence="1">
    <location>
        <begin position="1"/>
        <end position="28"/>
    </location>
</feature>
<name>A0A7W3J1U1_9ACTN</name>
<evidence type="ECO:0000256" key="1">
    <source>
        <dbReference type="SAM" id="SignalP"/>
    </source>
</evidence>
<gene>
    <name evidence="2" type="ORF">FB382_002997</name>
</gene>
<evidence type="ECO:0000313" key="2">
    <source>
        <dbReference type="EMBL" id="MBA8804706.1"/>
    </source>
</evidence>
<dbReference type="AlphaFoldDB" id="A0A7W3J1U1"/>
<evidence type="ECO:0008006" key="4">
    <source>
        <dbReference type="Google" id="ProtNLM"/>
    </source>
</evidence>
<evidence type="ECO:0000313" key="3">
    <source>
        <dbReference type="Proteomes" id="UP000580910"/>
    </source>
</evidence>
<sequence length="496" mass="53805">MSSSARLLACLVTLLAVVLGFAQPAALADDPTQPAAPVVTWPEMTAFNPGHTPYVVTVDDSANDPATDSTVLVAEIYAQKQPLADQGETTIAFPAHSTGHVTVNIRRCQPDLVTCSEPLATRTVLLVRWLKVNLFTPVDAAPGTHTAWMDVFPVHADTADWQLVDPSTDPETVVDEGSTPLADGRSFEYTIPATLADQTHLHLRVTASNNAPEFGHVAGSDDVSGIVVHSAPPEVTLKAFASGVYWARDGYLDEVPLVVRSWTGRYLTLDLVAADGTVTTVKDHAPIWHRWNTVYRGIDGKGGHLPNGRYRLRVSVEDSWGNVGVASTPFTVSDRRTAWRTWSHTYTAQGALLRELVGRCSTISHHPSYGWTGGLGLYSRTKCTKAAQSYAIAENGISLPKALGYDGLRVTAFGGGPRGSSGTYAVLGYYRERDDEFVQRVQFNGVLGDHAGQASGPANVWNADTNPTFYWSLGLTQGSRWEVRSYKVTARLRVFR</sequence>
<keyword evidence="1" id="KW-0732">Signal</keyword>
<organism evidence="2 3">
    <name type="scientific">Nocardioides ginsengisegetis</name>
    <dbReference type="NCBI Taxonomy" id="661491"/>
    <lineage>
        <taxon>Bacteria</taxon>
        <taxon>Bacillati</taxon>
        <taxon>Actinomycetota</taxon>
        <taxon>Actinomycetes</taxon>
        <taxon>Propionibacteriales</taxon>
        <taxon>Nocardioidaceae</taxon>
        <taxon>Nocardioides</taxon>
    </lineage>
</organism>
<dbReference type="Proteomes" id="UP000580910">
    <property type="component" value="Unassembled WGS sequence"/>
</dbReference>
<protein>
    <recommendedName>
        <fullName evidence="4">FlgD Ig-like domain-containing protein</fullName>
    </recommendedName>
</protein>
<proteinExistence type="predicted"/>
<keyword evidence="3" id="KW-1185">Reference proteome</keyword>
<feature type="chain" id="PRO_5031117461" description="FlgD Ig-like domain-containing protein" evidence="1">
    <location>
        <begin position="29"/>
        <end position="496"/>
    </location>
</feature>
<accession>A0A7W3J1U1</accession>
<dbReference type="EMBL" id="JACGXA010000001">
    <property type="protein sequence ID" value="MBA8804706.1"/>
    <property type="molecule type" value="Genomic_DNA"/>
</dbReference>
<reference evidence="2 3" key="1">
    <citation type="submission" date="2020-07" db="EMBL/GenBank/DDBJ databases">
        <title>Sequencing the genomes of 1000 actinobacteria strains.</title>
        <authorList>
            <person name="Klenk H.-P."/>
        </authorList>
    </citation>
    <scope>NUCLEOTIDE SEQUENCE [LARGE SCALE GENOMIC DNA]</scope>
    <source>
        <strain evidence="2 3">DSM 21349</strain>
    </source>
</reference>